<evidence type="ECO:0000256" key="1">
    <source>
        <dbReference type="ARBA" id="ARBA00009589"/>
    </source>
</evidence>
<accession>A0A0J5LP08</accession>
<protein>
    <submittedName>
        <fullName evidence="4">5'-3'-deoxyribonucleotidase</fullName>
    </submittedName>
</protein>
<keyword evidence="5" id="KW-1185">Reference proteome</keyword>
<dbReference type="Gene3D" id="3.40.50.1000">
    <property type="entry name" value="HAD superfamily/HAD-like"/>
    <property type="match status" value="1"/>
</dbReference>
<evidence type="ECO:0000256" key="2">
    <source>
        <dbReference type="ARBA" id="ARBA00022723"/>
    </source>
</evidence>
<sequence>MARIAVDMDEVIADFNAKFIATFNARGGRQISVGEMAGKAFHSLLPEMQEEVLAMIGAEGFFADLPVMPDSQDVLARMSKRHEIFITTAAMEFPACFNDKFSWLKEHFPFISPMNVVFCGSKSIINADYLIDDNSHHFADFRGEGILYSAPHNLYVEGFTRVRNWQEVGAMFL</sequence>
<keyword evidence="2" id="KW-0479">Metal-binding</keyword>
<dbReference type="eggNOG" id="COG4502">
    <property type="taxonomic scope" value="Bacteria"/>
</dbReference>
<dbReference type="Proteomes" id="UP000036196">
    <property type="component" value="Unassembled WGS sequence"/>
</dbReference>
<dbReference type="Pfam" id="PF06941">
    <property type="entry name" value="NT5C"/>
    <property type="match status" value="1"/>
</dbReference>
<dbReference type="InterPro" id="IPR010708">
    <property type="entry name" value="5'(3')-deoxyribonucleotidase"/>
</dbReference>
<dbReference type="SFLD" id="SFLDG01146">
    <property type="entry name" value="C1.2.2"/>
    <property type="match status" value="1"/>
</dbReference>
<evidence type="ECO:0000313" key="5">
    <source>
        <dbReference type="Proteomes" id="UP000036196"/>
    </source>
</evidence>
<dbReference type="STRING" id="61647.LG71_17415"/>
<comment type="caution">
    <text evidence="4">The sequence shown here is derived from an EMBL/GenBank/DDBJ whole genome shotgun (WGS) entry which is preliminary data.</text>
</comment>
<evidence type="ECO:0000256" key="3">
    <source>
        <dbReference type="PIRSR" id="PIRSR610708-1"/>
    </source>
</evidence>
<dbReference type="GO" id="GO:0009223">
    <property type="term" value="P:pyrimidine deoxyribonucleotide catabolic process"/>
    <property type="evidence" value="ECO:0007669"/>
    <property type="project" value="TreeGrafter"/>
</dbReference>
<proteinExistence type="inferred from homology"/>
<dbReference type="RefSeq" id="WP_048280414.1">
    <property type="nucleotide sequence ID" value="NZ_LDVW01000076.1"/>
</dbReference>
<organism evidence="4 5">
    <name type="scientific">Pluralibacter gergoviae</name>
    <name type="common">Enterobacter gergoviae</name>
    <dbReference type="NCBI Taxonomy" id="61647"/>
    <lineage>
        <taxon>Bacteria</taxon>
        <taxon>Pseudomonadati</taxon>
        <taxon>Pseudomonadota</taxon>
        <taxon>Gammaproteobacteria</taxon>
        <taxon>Enterobacterales</taxon>
        <taxon>Enterobacteriaceae</taxon>
        <taxon>Pluralibacter</taxon>
    </lineage>
</organism>
<dbReference type="SFLD" id="SFLDS00003">
    <property type="entry name" value="Haloacid_Dehalogenase"/>
    <property type="match status" value="1"/>
</dbReference>
<dbReference type="Gene3D" id="1.10.40.40">
    <property type="entry name" value="Deoxyribonucleotidase, domain 2"/>
    <property type="match status" value="1"/>
</dbReference>
<comment type="similarity">
    <text evidence="1">Belongs to the 5'(3')-deoxyribonucleotidase family.</text>
</comment>
<reference evidence="4 5" key="1">
    <citation type="submission" date="2015-05" db="EMBL/GenBank/DDBJ databases">
        <title>Genome sequences of Pluralibacter gergoviae.</title>
        <authorList>
            <person name="Greninger A.L."/>
            <person name="Miller S."/>
        </authorList>
    </citation>
    <scope>NUCLEOTIDE SEQUENCE [LARGE SCALE GENOMIC DNA]</scope>
    <source>
        <strain evidence="4 5">JS81F13</strain>
    </source>
</reference>
<dbReference type="InterPro" id="IPR023214">
    <property type="entry name" value="HAD_sf"/>
</dbReference>
<name>A0A0J5LP08_PLUGE</name>
<dbReference type="SFLD" id="SFLDG01126">
    <property type="entry name" value="C1.2:_Nucleotidase_Like"/>
    <property type="match status" value="1"/>
</dbReference>
<dbReference type="SUPFAM" id="SSF56784">
    <property type="entry name" value="HAD-like"/>
    <property type="match status" value="1"/>
</dbReference>
<dbReference type="InterPro" id="IPR036412">
    <property type="entry name" value="HAD-like_sf"/>
</dbReference>
<dbReference type="PATRIC" id="fig|61647.15.peg.2720"/>
<dbReference type="PANTHER" id="PTHR16504">
    <property type="entry name" value="5'(3')-DEOXYRIBONUCLEOTIDASE"/>
    <property type="match status" value="1"/>
</dbReference>
<evidence type="ECO:0000313" key="4">
    <source>
        <dbReference type="EMBL" id="KMK11615.1"/>
    </source>
</evidence>
<dbReference type="EMBL" id="LDZF01000027">
    <property type="protein sequence ID" value="KMK11615.1"/>
    <property type="molecule type" value="Genomic_DNA"/>
</dbReference>
<dbReference type="GO" id="GO:0008253">
    <property type="term" value="F:5'-nucleotidase activity"/>
    <property type="evidence" value="ECO:0007669"/>
    <property type="project" value="InterPro"/>
</dbReference>
<gene>
    <name evidence="4" type="ORF">ABW06_20755</name>
</gene>
<dbReference type="GO" id="GO:0046872">
    <property type="term" value="F:metal ion binding"/>
    <property type="evidence" value="ECO:0007669"/>
    <property type="project" value="UniProtKB-KW"/>
</dbReference>
<dbReference type="AlphaFoldDB" id="A0A0J5LP08"/>
<feature type="active site" description="Nucleophile" evidence="3">
    <location>
        <position position="7"/>
    </location>
</feature>
<feature type="active site" description="Proton donor" evidence="3">
    <location>
        <position position="9"/>
    </location>
</feature>
<dbReference type="PANTHER" id="PTHR16504:SF4">
    <property type="entry name" value="5'(3')-DEOXYRIBONUCLEOTIDASE"/>
    <property type="match status" value="1"/>
</dbReference>